<evidence type="ECO:0000256" key="2">
    <source>
        <dbReference type="ARBA" id="ARBA00023136"/>
    </source>
</evidence>
<protein>
    <recommendedName>
        <fullName evidence="4">Outer membrane protein assembly factor BamD</fullName>
    </recommendedName>
</protein>
<reference evidence="7" key="1">
    <citation type="submission" date="2017-06" db="EMBL/GenBank/DDBJ databases">
        <authorList>
            <person name="Varghese N."/>
            <person name="Submissions S."/>
        </authorList>
    </citation>
    <scope>NUCLEOTIDE SEQUENCE [LARGE SCALE GENOMIC DNA]</scope>
    <source>
        <strain evidence="7">DSM 137</strain>
    </source>
</reference>
<feature type="domain" description="Outer membrane lipoprotein BamD-like" evidence="5">
    <location>
        <begin position="47"/>
        <end position="243"/>
    </location>
</feature>
<comment type="subunit">
    <text evidence="4">Part of the Bam complex.</text>
</comment>
<dbReference type="CDD" id="cd15830">
    <property type="entry name" value="BamD"/>
    <property type="match status" value="1"/>
</dbReference>
<evidence type="ECO:0000313" key="7">
    <source>
        <dbReference type="Proteomes" id="UP000198418"/>
    </source>
</evidence>
<dbReference type="RefSeq" id="WP_244593115.1">
    <property type="nucleotide sequence ID" value="NZ_FYDG01000001.1"/>
</dbReference>
<dbReference type="SUPFAM" id="SSF48452">
    <property type="entry name" value="TPR-like"/>
    <property type="match status" value="1"/>
</dbReference>
<keyword evidence="1 4" id="KW-0732">Signal</keyword>
<evidence type="ECO:0000256" key="1">
    <source>
        <dbReference type="ARBA" id="ARBA00022729"/>
    </source>
</evidence>
<keyword evidence="3 4" id="KW-0998">Cell outer membrane</keyword>
<evidence type="ECO:0000256" key="4">
    <source>
        <dbReference type="HAMAP-Rule" id="MF_00922"/>
    </source>
</evidence>
<comment type="similarity">
    <text evidence="4">Belongs to the BamD family.</text>
</comment>
<evidence type="ECO:0000259" key="5">
    <source>
        <dbReference type="Pfam" id="PF13525"/>
    </source>
</evidence>
<dbReference type="Pfam" id="PF13525">
    <property type="entry name" value="YfiO"/>
    <property type="match status" value="1"/>
</dbReference>
<organism evidence="6 7">
    <name type="scientific">Rhodoblastus acidophilus</name>
    <name type="common">Rhodopseudomonas acidophila</name>
    <dbReference type="NCBI Taxonomy" id="1074"/>
    <lineage>
        <taxon>Bacteria</taxon>
        <taxon>Pseudomonadati</taxon>
        <taxon>Pseudomonadota</taxon>
        <taxon>Alphaproteobacteria</taxon>
        <taxon>Hyphomicrobiales</taxon>
        <taxon>Rhodoblastaceae</taxon>
        <taxon>Rhodoblastus</taxon>
    </lineage>
</organism>
<dbReference type="HAMAP" id="MF_00922">
    <property type="entry name" value="OM_assembly_BamD"/>
    <property type="match status" value="1"/>
</dbReference>
<comment type="subcellular location">
    <subcellularLocation>
        <location evidence="4">Cell outer membrane</location>
    </subcellularLocation>
</comment>
<accession>A0A212QJK8</accession>
<evidence type="ECO:0000313" key="6">
    <source>
        <dbReference type="EMBL" id="SNB59410.1"/>
    </source>
</evidence>
<dbReference type="GO" id="GO:0043165">
    <property type="term" value="P:Gram-negative-bacterium-type cell outer membrane assembly"/>
    <property type="evidence" value="ECO:0007669"/>
    <property type="project" value="UniProtKB-UniRule"/>
</dbReference>
<dbReference type="InterPro" id="IPR017689">
    <property type="entry name" value="BamD"/>
</dbReference>
<keyword evidence="7" id="KW-1185">Reference proteome</keyword>
<comment type="function">
    <text evidence="4">Part of the outer membrane protein assembly complex, which is involved in assembly and insertion of beta-barrel proteins into the outer membrane.</text>
</comment>
<dbReference type="NCBIfam" id="TIGR03302">
    <property type="entry name" value="OM_YfiO"/>
    <property type="match status" value="1"/>
</dbReference>
<evidence type="ECO:0000256" key="3">
    <source>
        <dbReference type="ARBA" id="ARBA00023237"/>
    </source>
</evidence>
<sequence length="288" mass="32622" precursor="true">MTPKRELGLKLLIAAALAVPAAPALAFSLDDLNPFGPSKYEQKLDPQVPADHFYNEGLSRLEKGDYEGAGKKFGDLQKKFPFSQWARRSLLMEVYANYRDGKTTETTSAADRYVSLYPNTPEAAYATYLAGQALFENMPDVHRDQTGMSRAMKYFQTVMDKYPKSEYAADARYKLQVARDQLAAYELNVGRYYMQKENFAAAINRFREVLFKYQTTREAEEALERLTECYLAIGVTQEAQTAAAVLGANYPNSPFYQDAYDRLKGQGLSPRESQDSWISKIFRKVGMS</sequence>
<dbReference type="EMBL" id="FYDG01000001">
    <property type="protein sequence ID" value="SNB59410.1"/>
    <property type="molecule type" value="Genomic_DNA"/>
</dbReference>
<dbReference type="InterPro" id="IPR011990">
    <property type="entry name" value="TPR-like_helical_dom_sf"/>
</dbReference>
<dbReference type="GO" id="GO:0009279">
    <property type="term" value="C:cell outer membrane"/>
    <property type="evidence" value="ECO:0007669"/>
    <property type="project" value="UniProtKB-SubCell"/>
</dbReference>
<dbReference type="AlphaFoldDB" id="A0A212QJK8"/>
<gene>
    <name evidence="4" type="primary">bamD</name>
    <name evidence="6" type="ORF">SAMN06265338_101612</name>
</gene>
<feature type="signal peptide" evidence="4">
    <location>
        <begin position="1"/>
        <end position="26"/>
    </location>
</feature>
<dbReference type="Gene3D" id="1.25.40.10">
    <property type="entry name" value="Tetratricopeptide repeat domain"/>
    <property type="match status" value="1"/>
</dbReference>
<proteinExistence type="inferred from homology"/>
<dbReference type="GO" id="GO:0051205">
    <property type="term" value="P:protein insertion into membrane"/>
    <property type="evidence" value="ECO:0007669"/>
    <property type="project" value="UniProtKB-UniRule"/>
</dbReference>
<dbReference type="InterPro" id="IPR039565">
    <property type="entry name" value="BamD-like"/>
</dbReference>
<dbReference type="Proteomes" id="UP000198418">
    <property type="component" value="Unassembled WGS sequence"/>
</dbReference>
<keyword evidence="2 4" id="KW-0472">Membrane</keyword>
<name>A0A212QJK8_RHOAC</name>
<feature type="chain" id="PRO_5013408938" description="Outer membrane protein assembly factor BamD" evidence="4">
    <location>
        <begin position="27"/>
        <end position="288"/>
    </location>
</feature>